<evidence type="ECO:0000259" key="13">
    <source>
        <dbReference type="PROSITE" id="PS51656"/>
    </source>
</evidence>
<feature type="binding site" evidence="10">
    <location>
        <position position="61"/>
    </location>
    <ligand>
        <name>[4Fe-4S] cluster</name>
        <dbReference type="ChEBI" id="CHEBI:49883"/>
        <label>1</label>
    </ligand>
</feature>
<dbReference type="AlphaFoldDB" id="A0A1M4V088"/>
<feature type="binding site" evidence="10">
    <location>
        <position position="186"/>
    </location>
    <ligand>
        <name>[4Fe-4S] cluster</name>
        <dbReference type="ChEBI" id="CHEBI:49883"/>
        <label>2</label>
    </ligand>
</feature>
<dbReference type="GO" id="GO:0022900">
    <property type="term" value="P:electron transport chain"/>
    <property type="evidence" value="ECO:0007669"/>
    <property type="project" value="UniProtKB-UniRule"/>
</dbReference>
<proteinExistence type="inferred from homology"/>
<dbReference type="PANTHER" id="PTHR43560:SF1">
    <property type="entry name" value="ION-TRANSLOCATING OXIDOREDUCTASE COMPLEX SUBUNIT B"/>
    <property type="match status" value="1"/>
</dbReference>
<organism evidence="14 15">
    <name type="scientific">Caldanaerobius fijiensis DSM 17918</name>
    <dbReference type="NCBI Taxonomy" id="1121256"/>
    <lineage>
        <taxon>Bacteria</taxon>
        <taxon>Bacillati</taxon>
        <taxon>Bacillota</taxon>
        <taxon>Clostridia</taxon>
        <taxon>Thermoanaerobacterales</taxon>
        <taxon>Thermoanaerobacteraceae</taxon>
        <taxon>Caldanaerobius</taxon>
    </lineage>
</organism>
<feature type="domain" description="4Fe-4S" evidence="13">
    <location>
        <begin position="36"/>
        <end position="95"/>
    </location>
</feature>
<feature type="binding site" evidence="10">
    <location>
        <position position="78"/>
    </location>
    <ligand>
        <name>[4Fe-4S] cluster</name>
        <dbReference type="ChEBI" id="CHEBI:49883"/>
        <label>1</label>
    </ligand>
</feature>
<dbReference type="Gene3D" id="3.30.70.20">
    <property type="match status" value="2"/>
</dbReference>
<comment type="cofactor">
    <cofactor evidence="10">
        <name>[4Fe-4S] cluster</name>
        <dbReference type="ChEBI" id="CHEBI:49883"/>
    </cofactor>
    <text evidence="10">Binds 3 [4Fe-4S] clusters.</text>
</comment>
<evidence type="ECO:0000256" key="2">
    <source>
        <dbReference type="ARBA" id="ARBA00022485"/>
    </source>
</evidence>
<feature type="binding site" evidence="10">
    <location>
        <position position="182"/>
    </location>
    <ligand>
        <name>[4Fe-4S] cluster</name>
        <dbReference type="ChEBI" id="CHEBI:49883"/>
        <label>3</label>
    </ligand>
</feature>
<keyword evidence="10" id="KW-1003">Cell membrane</keyword>
<evidence type="ECO:0000256" key="6">
    <source>
        <dbReference type="ARBA" id="ARBA00022982"/>
    </source>
</evidence>
<accession>A0A1M4V088</accession>
<dbReference type="Gene3D" id="1.10.15.40">
    <property type="entry name" value="Electron transport complex subunit B, putative Fe-S cluster"/>
    <property type="match status" value="1"/>
</dbReference>
<comment type="subunit">
    <text evidence="10">The complex is composed of six subunits: RnfA, RnfB, RnfC, RnfD, RnfE and RnfG.</text>
</comment>
<evidence type="ECO:0000256" key="7">
    <source>
        <dbReference type="ARBA" id="ARBA00023004"/>
    </source>
</evidence>
<gene>
    <name evidence="10" type="primary">rnfB</name>
    <name evidence="14" type="ORF">SAMN02746089_00546</name>
</gene>
<feature type="binding site" evidence="10">
    <location>
        <position position="53"/>
    </location>
    <ligand>
        <name>[4Fe-4S] cluster</name>
        <dbReference type="ChEBI" id="CHEBI:49883"/>
        <label>1</label>
    </ligand>
</feature>
<dbReference type="InterPro" id="IPR017900">
    <property type="entry name" value="4Fe4S_Fe_S_CS"/>
</dbReference>
<feature type="domain" description="4Fe-4S ferredoxin-type" evidence="12">
    <location>
        <begin position="210"/>
        <end position="239"/>
    </location>
</feature>
<evidence type="ECO:0000256" key="11">
    <source>
        <dbReference type="SAM" id="Phobius"/>
    </source>
</evidence>
<keyword evidence="3 10" id="KW-0479">Metal-binding</keyword>
<dbReference type="Pfam" id="PF04060">
    <property type="entry name" value="FeS"/>
    <property type="match status" value="1"/>
</dbReference>
<feature type="binding site" evidence="10">
    <location>
        <position position="142"/>
    </location>
    <ligand>
        <name>[4Fe-4S] cluster</name>
        <dbReference type="ChEBI" id="CHEBI:49883"/>
        <label>2</label>
    </ligand>
</feature>
<dbReference type="InterPro" id="IPR050395">
    <property type="entry name" value="4Fe4S_Ferredoxin_RnfB"/>
</dbReference>
<keyword evidence="11" id="KW-0812">Transmembrane</keyword>
<dbReference type="EMBL" id="FQVH01000003">
    <property type="protein sequence ID" value="SHE62329.1"/>
    <property type="molecule type" value="Genomic_DNA"/>
</dbReference>
<dbReference type="EC" id="7.-.-.-" evidence="10"/>
<dbReference type="PROSITE" id="PS51656">
    <property type="entry name" value="4FE4S"/>
    <property type="match status" value="1"/>
</dbReference>
<evidence type="ECO:0000256" key="1">
    <source>
        <dbReference type="ARBA" id="ARBA00022448"/>
    </source>
</evidence>
<dbReference type="GO" id="GO:0046872">
    <property type="term" value="F:metal ion binding"/>
    <property type="evidence" value="ECO:0007669"/>
    <property type="project" value="UniProtKB-KW"/>
</dbReference>
<feature type="binding site" evidence="10">
    <location>
        <position position="179"/>
    </location>
    <ligand>
        <name>[4Fe-4S] cluster</name>
        <dbReference type="ChEBI" id="CHEBI:49883"/>
        <label>3</label>
    </ligand>
</feature>
<dbReference type="GO" id="GO:0005886">
    <property type="term" value="C:plasma membrane"/>
    <property type="evidence" value="ECO:0007669"/>
    <property type="project" value="UniProtKB-SubCell"/>
</dbReference>
<feature type="transmembrane region" description="Helical" evidence="11">
    <location>
        <begin position="6"/>
        <end position="30"/>
    </location>
</feature>
<dbReference type="InterPro" id="IPR007202">
    <property type="entry name" value="4Fe-4S_dom"/>
</dbReference>
<protein>
    <recommendedName>
        <fullName evidence="10">Ion-translocating oxidoreductase complex subunit B</fullName>
        <ecNumber evidence="10">7.-.-.-</ecNumber>
    </recommendedName>
    <alternativeName>
        <fullName evidence="10">Rnf electron transport complex subunit B</fullName>
    </alternativeName>
</protein>
<sequence>MKEIFPYLFLPLISLGGMGLAFGVILAYAARKFKVEVDQREAQIREVLPGANCGACGYPGCDAFASAVNQGKAPVDGCKAGGPTVAEKLGQILGVQIDHEGKKKVAFVKCGGTIEKAVEKYHYEGLSDCRVAAMYQEGMKGCRYGCLGLGTCEKECPFDAIHVGEGGVAVVDEEKCTGCGICVDVCPKKIIDLVYSSRVRVACFSLDKGKDVRLVCQAGCIGCRACERVCPHDAIHVKENLAAIDYDKCTNCGLCVEKCPVKCIKVIDVNHLNAVELEV</sequence>
<keyword evidence="11" id="KW-1133">Transmembrane helix</keyword>
<dbReference type="NCBIfam" id="TIGR01944">
    <property type="entry name" value="rnfB"/>
    <property type="match status" value="1"/>
</dbReference>
<dbReference type="PANTHER" id="PTHR43560">
    <property type="entry name" value="ION-TRANSLOCATING OXIDOREDUCTASE COMPLEX SUBUNIT B"/>
    <property type="match status" value="1"/>
</dbReference>
<feature type="binding site" evidence="10">
    <location>
        <position position="156"/>
    </location>
    <ligand>
        <name>[4Fe-4S] cluster</name>
        <dbReference type="ChEBI" id="CHEBI:49883"/>
        <label>3</label>
    </ligand>
</feature>
<dbReference type="Pfam" id="PF14697">
    <property type="entry name" value="Fer4_21"/>
    <property type="match status" value="1"/>
</dbReference>
<dbReference type="PROSITE" id="PS51379">
    <property type="entry name" value="4FE4S_FER_2"/>
    <property type="match status" value="4"/>
</dbReference>
<feature type="binding site" evidence="10">
    <location>
        <position position="176"/>
    </location>
    <ligand>
        <name>[4Fe-4S] cluster</name>
        <dbReference type="ChEBI" id="CHEBI:49883"/>
        <label>3</label>
    </ligand>
</feature>
<comment type="similarity">
    <text evidence="10">Belongs to the 4Fe4S bacterial-type ferredoxin family. RnfB subfamily.</text>
</comment>
<feature type="binding site" evidence="10">
    <location>
        <position position="56"/>
    </location>
    <ligand>
        <name>[4Fe-4S] cluster</name>
        <dbReference type="ChEBI" id="CHEBI:49883"/>
        <label>1</label>
    </ligand>
</feature>
<evidence type="ECO:0000256" key="10">
    <source>
        <dbReference type="HAMAP-Rule" id="MF_00463"/>
    </source>
</evidence>
<evidence type="ECO:0000313" key="15">
    <source>
        <dbReference type="Proteomes" id="UP000184088"/>
    </source>
</evidence>
<feature type="region of interest" description="Hydrophobic" evidence="10">
    <location>
        <begin position="1"/>
        <end position="30"/>
    </location>
</feature>
<dbReference type="HAMAP" id="MF_00463">
    <property type="entry name" value="RsxB_RnfB"/>
    <property type="match status" value="1"/>
</dbReference>
<comment type="subcellular location">
    <subcellularLocation>
        <location evidence="10">Cell membrane</location>
    </subcellularLocation>
</comment>
<reference evidence="14 15" key="1">
    <citation type="submission" date="2016-11" db="EMBL/GenBank/DDBJ databases">
        <authorList>
            <person name="Jaros S."/>
            <person name="Januszkiewicz K."/>
            <person name="Wedrychowicz H."/>
        </authorList>
    </citation>
    <scope>NUCLEOTIDE SEQUENCE [LARGE SCALE GENOMIC DNA]</scope>
    <source>
        <strain evidence="14 15">DSM 17918</strain>
    </source>
</reference>
<name>A0A1M4V088_9THEO</name>
<keyword evidence="15" id="KW-1185">Reference proteome</keyword>
<dbReference type="OrthoDB" id="9789936at2"/>
<evidence type="ECO:0000259" key="12">
    <source>
        <dbReference type="PROSITE" id="PS51379"/>
    </source>
</evidence>
<evidence type="ECO:0000256" key="3">
    <source>
        <dbReference type="ARBA" id="ARBA00022723"/>
    </source>
</evidence>
<keyword evidence="5 10" id="KW-1278">Translocase</keyword>
<keyword evidence="1 10" id="KW-0813">Transport</keyword>
<evidence type="ECO:0000256" key="9">
    <source>
        <dbReference type="ARBA" id="ARBA00023136"/>
    </source>
</evidence>
<comment type="function">
    <text evidence="10">Part of a membrane-bound complex that couples electron transfer with translocation of ions across the membrane.</text>
</comment>
<evidence type="ECO:0000256" key="5">
    <source>
        <dbReference type="ARBA" id="ARBA00022967"/>
    </source>
</evidence>
<dbReference type="SUPFAM" id="SSF54862">
    <property type="entry name" value="4Fe-4S ferredoxins"/>
    <property type="match status" value="1"/>
</dbReference>
<feature type="domain" description="4Fe-4S ferredoxin-type" evidence="12">
    <location>
        <begin position="131"/>
        <end position="166"/>
    </location>
</feature>
<feature type="domain" description="4Fe-4S ferredoxin-type" evidence="12">
    <location>
        <begin position="240"/>
        <end position="269"/>
    </location>
</feature>
<keyword evidence="6 10" id="KW-0249">Electron transport</keyword>
<dbReference type="Pfam" id="PF00037">
    <property type="entry name" value="Fer4"/>
    <property type="match status" value="1"/>
</dbReference>
<evidence type="ECO:0000256" key="8">
    <source>
        <dbReference type="ARBA" id="ARBA00023014"/>
    </source>
</evidence>
<feature type="domain" description="4Fe-4S ferredoxin-type" evidence="12">
    <location>
        <begin position="167"/>
        <end position="196"/>
    </location>
</feature>
<dbReference type="STRING" id="1121256.SAMN02746089_00546"/>
<feature type="binding site" evidence="10">
    <location>
        <position position="146"/>
    </location>
    <ligand>
        <name>[4Fe-4S] cluster</name>
        <dbReference type="ChEBI" id="CHEBI:49883"/>
        <label>2</label>
    </ligand>
</feature>
<dbReference type="GO" id="GO:0009055">
    <property type="term" value="F:electron transfer activity"/>
    <property type="evidence" value="ECO:0007669"/>
    <property type="project" value="InterPro"/>
</dbReference>
<dbReference type="CDD" id="cd10549">
    <property type="entry name" value="MtMvhB_like"/>
    <property type="match status" value="1"/>
</dbReference>
<dbReference type="RefSeq" id="WP_073341564.1">
    <property type="nucleotide sequence ID" value="NZ_FQVH01000003.1"/>
</dbReference>
<keyword evidence="9 10" id="KW-0472">Membrane</keyword>
<keyword evidence="8 10" id="KW-0411">Iron-sulfur</keyword>
<keyword evidence="7 10" id="KW-0408">Iron</keyword>
<evidence type="ECO:0000313" key="14">
    <source>
        <dbReference type="EMBL" id="SHE62329.1"/>
    </source>
</evidence>
<feature type="binding site" evidence="10">
    <location>
        <position position="152"/>
    </location>
    <ligand>
        <name>[4Fe-4S] cluster</name>
        <dbReference type="ChEBI" id="CHEBI:49883"/>
        <label>2</label>
    </ligand>
</feature>
<dbReference type="Proteomes" id="UP000184088">
    <property type="component" value="Unassembled WGS sequence"/>
</dbReference>
<comment type="caution">
    <text evidence="10">Lacks conserved residue(s) required for the propagation of feature annotation.</text>
</comment>
<dbReference type="InterPro" id="IPR010207">
    <property type="entry name" value="Elect_transpt_cplx_RnfB/RsxB"/>
</dbReference>
<keyword evidence="4 10" id="KW-0677">Repeat</keyword>
<evidence type="ECO:0000256" key="4">
    <source>
        <dbReference type="ARBA" id="ARBA00022737"/>
    </source>
</evidence>
<dbReference type="PROSITE" id="PS00198">
    <property type="entry name" value="4FE4S_FER_1"/>
    <property type="match status" value="1"/>
</dbReference>
<dbReference type="InterPro" id="IPR017896">
    <property type="entry name" value="4Fe4S_Fe-S-bd"/>
</dbReference>
<dbReference type="GO" id="GO:0051539">
    <property type="term" value="F:4 iron, 4 sulfur cluster binding"/>
    <property type="evidence" value="ECO:0007669"/>
    <property type="project" value="UniProtKB-UniRule"/>
</dbReference>
<keyword evidence="2 10" id="KW-0004">4Fe-4S</keyword>